<dbReference type="GO" id="GO:0006865">
    <property type="term" value="P:amino acid transport"/>
    <property type="evidence" value="ECO:0007669"/>
    <property type="project" value="UniProtKB-KW"/>
</dbReference>
<proteinExistence type="inferred from homology"/>
<dbReference type="PANTHER" id="PTHR30614">
    <property type="entry name" value="MEMBRANE COMPONENT OF AMINO ACID ABC TRANSPORTER"/>
    <property type="match status" value="1"/>
</dbReference>
<sequence length="270" mass="28621">MIDLLADIGEVLPRLVREGLLATLTAFGGGALVTVVVAVILGLSLHQGPAWLRGVARVIVELFRGTSLVVQLFFLFYVLPALTGFDLGSTGAAIAALGLNYGAYGAEIVRGSLNAVPKGQWETSTALSMSWTTTMRRVIWPQAWALILPGFNNLLVMLVKGTAVVSLVLMADLTFEADRARRLYGTWPAYLAVLILYFLIALVVSTVLRRMERHAQRKLGLRDAQLAKARTQADRAMAGAAAAGGSTGMGGGLGTAPGADEDADRKQGGR</sequence>
<dbReference type="Proteomes" id="UP000326546">
    <property type="component" value="Chromosome"/>
</dbReference>
<feature type="domain" description="ABC transmembrane type-1" evidence="10">
    <location>
        <begin position="20"/>
        <end position="208"/>
    </location>
</feature>
<comment type="similarity">
    <text evidence="8">Belongs to the binding-protein-dependent transport system permease family.</text>
</comment>
<dbReference type="KEGG" id="serw:FY030_12580"/>
<organism evidence="11 12">
    <name type="scientific">Ornithinimicrobium pratense</name>
    <dbReference type="NCBI Taxonomy" id="2593973"/>
    <lineage>
        <taxon>Bacteria</taxon>
        <taxon>Bacillati</taxon>
        <taxon>Actinomycetota</taxon>
        <taxon>Actinomycetes</taxon>
        <taxon>Micrococcales</taxon>
        <taxon>Ornithinimicrobiaceae</taxon>
        <taxon>Ornithinimicrobium</taxon>
    </lineage>
</organism>
<dbReference type="InterPro" id="IPR010065">
    <property type="entry name" value="AA_ABC_transptr_permease_3TM"/>
</dbReference>
<dbReference type="InterPro" id="IPR043429">
    <property type="entry name" value="ArtM/GltK/GlnP/TcyL/YhdX-like"/>
</dbReference>
<feature type="transmembrane region" description="Helical" evidence="8">
    <location>
        <begin position="143"/>
        <end position="169"/>
    </location>
</feature>
<keyword evidence="6 8" id="KW-1133">Transmembrane helix</keyword>
<dbReference type="CDD" id="cd06261">
    <property type="entry name" value="TM_PBP2"/>
    <property type="match status" value="1"/>
</dbReference>
<dbReference type="SUPFAM" id="SSF161098">
    <property type="entry name" value="MetI-like"/>
    <property type="match status" value="1"/>
</dbReference>
<accession>A0A5J6V6L7</accession>
<protein>
    <submittedName>
        <fullName evidence="11">Amino acid ABC transporter permease</fullName>
    </submittedName>
</protein>
<feature type="transmembrane region" description="Helical" evidence="8">
    <location>
        <begin position="85"/>
        <end position="104"/>
    </location>
</feature>
<dbReference type="GO" id="GO:0043190">
    <property type="term" value="C:ATP-binding cassette (ABC) transporter complex"/>
    <property type="evidence" value="ECO:0007669"/>
    <property type="project" value="InterPro"/>
</dbReference>
<evidence type="ECO:0000256" key="1">
    <source>
        <dbReference type="ARBA" id="ARBA00004651"/>
    </source>
</evidence>
<evidence type="ECO:0000256" key="7">
    <source>
        <dbReference type="ARBA" id="ARBA00023136"/>
    </source>
</evidence>
<feature type="compositionally biased region" description="Gly residues" evidence="9">
    <location>
        <begin position="245"/>
        <end position="255"/>
    </location>
</feature>
<comment type="subcellular location">
    <subcellularLocation>
        <location evidence="1 8">Cell membrane</location>
        <topology evidence="1 8">Multi-pass membrane protein</topology>
    </subcellularLocation>
</comment>
<dbReference type="NCBIfam" id="TIGR01726">
    <property type="entry name" value="HEQRo_perm_3TM"/>
    <property type="match status" value="1"/>
</dbReference>
<evidence type="ECO:0000259" key="10">
    <source>
        <dbReference type="PROSITE" id="PS50928"/>
    </source>
</evidence>
<feature type="region of interest" description="Disordered" evidence="9">
    <location>
        <begin position="238"/>
        <end position="270"/>
    </location>
</feature>
<dbReference type="OrthoDB" id="92598at2"/>
<keyword evidence="7 8" id="KW-0472">Membrane</keyword>
<keyword evidence="2 8" id="KW-0813">Transport</keyword>
<dbReference type="PROSITE" id="PS50928">
    <property type="entry name" value="ABC_TM1"/>
    <property type="match status" value="1"/>
</dbReference>
<dbReference type="RefSeq" id="WP_158061802.1">
    <property type="nucleotide sequence ID" value="NZ_CP044427.1"/>
</dbReference>
<evidence type="ECO:0000256" key="2">
    <source>
        <dbReference type="ARBA" id="ARBA00022448"/>
    </source>
</evidence>
<keyword evidence="12" id="KW-1185">Reference proteome</keyword>
<keyword evidence="3" id="KW-1003">Cell membrane</keyword>
<evidence type="ECO:0000256" key="8">
    <source>
        <dbReference type="RuleBase" id="RU363032"/>
    </source>
</evidence>
<dbReference type="InterPro" id="IPR000515">
    <property type="entry name" value="MetI-like"/>
</dbReference>
<evidence type="ECO:0000313" key="12">
    <source>
        <dbReference type="Proteomes" id="UP000326546"/>
    </source>
</evidence>
<feature type="transmembrane region" description="Helical" evidence="8">
    <location>
        <begin position="189"/>
        <end position="208"/>
    </location>
</feature>
<evidence type="ECO:0000256" key="3">
    <source>
        <dbReference type="ARBA" id="ARBA00022475"/>
    </source>
</evidence>
<keyword evidence="4 8" id="KW-0812">Transmembrane</keyword>
<keyword evidence="5" id="KW-0029">Amino-acid transport</keyword>
<evidence type="ECO:0000256" key="9">
    <source>
        <dbReference type="SAM" id="MobiDB-lite"/>
    </source>
</evidence>
<feature type="transmembrane region" description="Helical" evidence="8">
    <location>
        <begin position="20"/>
        <end position="43"/>
    </location>
</feature>
<gene>
    <name evidence="11" type="ORF">FY030_12580</name>
</gene>
<dbReference type="GO" id="GO:0022857">
    <property type="term" value="F:transmembrane transporter activity"/>
    <property type="evidence" value="ECO:0007669"/>
    <property type="project" value="InterPro"/>
</dbReference>
<dbReference type="PANTHER" id="PTHR30614:SF0">
    <property type="entry name" value="L-CYSTINE TRANSPORT SYSTEM PERMEASE PROTEIN TCYL"/>
    <property type="match status" value="1"/>
</dbReference>
<evidence type="ECO:0000256" key="6">
    <source>
        <dbReference type="ARBA" id="ARBA00022989"/>
    </source>
</evidence>
<feature type="transmembrane region" description="Helical" evidence="8">
    <location>
        <begin position="55"/>
        <end position="79"/>
    </location>
</feature>
<dbReference type="Gene3D" id="1.10.3720.10">
    <property type="entry name" value="MetI-like"/>
    <property type="match status" value="1"/>
</dbReference>
<dbReference type="AlphaFoldDB" id="A0A5J6V6L7"/>
<dbReference type="Pfam" id="PF00528">
    <property type="entry name" value="BPD_transp_1"/>
    <property type="match status" value="1"/>
</dbReference>
<dbReference type="EMBL" id="CP044427">
    <property type="protein sequence ID" value="QFG69428.1"/>
    <property type="molecule type" value="Genomic_DNA"/>
</dbReference>
<evidence type="ECO:0000256" key="5">
    <source>
        <dbReference type="ARBA" id="ARBA00022970"/>
    </source>
</evidence>
<name>A0A5J6V6L7_9MICO</name>
<dbReference type="InterPro" id="IPR035906">
    <property type="entry name" value="MetI-like_sf"/>
</dbReference>
<reference evidence="11 12" key="1">
    <citation type="submission" date="2019-09" db="EMBL/GenBank/DDBJ databases">
        <title>Serinicoccus pratensis sp. nov., isolated from meadow soil.</title>
        <authorList>
            <person name="Zhang W."/>
        </authorList>
    </citation>
    <scope>NUCLEOTIDE SEQUENCE [LARGE SCALE GENOMIC DNA]</scope>
    <source>
        <strain evidence="11 12">W204</strain>
    </source>
</reference>
<evidence type="ECO:0000313" key="11">
    <source>
        <dbReference type="EMBL" id="QFG69428.1"/>
    </source>
</evidence>
<evidence type="ECO:0000256" key="4">
    <source>
        <dbReference type="ARBA" id="ARBA00022692"/>
    </source>
</evidence>